<name>A0A0F4YVG8_RASE3</name>
<sequence>NVPAWAAGSVRAREDLVRLPPLRGEGVPVGVCQAGDSGPQRCGEVALGIVQGVLGVFGQGTVDRGPPVDDGAEDVEEERLQHGSNMTVTYITSLDEQRESLKALYYHVESVFDDCLEIIRQTDAVM</sequence>
<protein>
    <submittedName>
        <fullName evidence="1">Uncharacterized protein</fullName>
    </submittedName>
</protein>
<dbReference type="Proteomes" id="UP000053958">
    <property type="component" value="Unassembled WGS sequence"/>
</dbReference>
<evidence type="ECO:0000313" key="1">
    <source>
        <dbReference type="EMBL" id="KKA22282.1"/>
    </source>
</evidence>
<keyword evidence="2" id="KW-1185">Reference proteome</keyword>
<proteinExistence type="predicted"/>
<comment type="caution">
    <text evidence="1">The sequence shown here is derived from an EMBL/GenBank/DDBJ whole genome shotgun (WGS) entry which is preliminary data.</text>
</comment>
<organism evidence="1 2">
    <name type="scientific">Rasamsonia emersonii (strain ATCC 16479 / CBS 393.64 / IMI 116815)</name>
    <dbReference type="NCBI Taxonomy" id="1408163"/>
    <lineage>
        <taxon>Eukaryota</taxon>
        <taxon>Fungi</taxon>
        <taxon>Dikarya</taxon>
        <taxon>Ascomycota</taxon>
        <taxon>Pezizomycotina</taxon>
        <taxon>Eurotiomycetes</taxon>
        <taxon>Eurotiomycetidae</taxon>
        <taxon>Eurotiales</taxon>
        <taxon>Trichocomaceae</taxon>
        <taxon>Rasamsonia</taxon>
    </lineage>
</organism>
<dbReference type="EMBL" id="LASV01000146">
    <property type="protein sequence ID" value="KKA22282.1"/>
    <property type="molecule type" value="Genomic_DNA"/>
</dbReference>
<evidence type="ECO:0000313" key="2">
    <source>
        <dbReference type="Proteomes" id="UP000053958"/>
    </source>
</evidence>
<gene>
    <name evidence="1" type="ORF">T310_3717</name>
</gene>
<dbReference type="GeneID" id="25316066"/>
<reference evidence="1 2" key="1">
    <citation type="submission" date="2015-04" db="EMBL/GenBank/DDBJ databases">
        <authorList>
            <person name="Heijne W.H."/>
            <person name="Fedorova N.D."/>
            <person name="Nierman W.C."/>
            <person name="Vollebregt A.W."/>
            <person name="Zhao Z."/>
            <person name="Wu L."/>
            <person name="Kumar M."/>
            <person name="Stam H."/>
            <person name="van den Berg M.A."/>
            <person name="Pel H.J."/>
        </authorList>
    </citation>
    <scope>NUCLEOTIDE SEQUENCE [LARGE SCALE GENOMIC DNA]</scope>
    <source>
        <strain evidence="1 2">CBS 393.64</strain>
    </source>
</reference>
<feature type="non-terminal residue" evidence="1">
    <location>
        <position position="1"/>
    </location>
</feature>
<accession>A0A0F4YVG8</accession>
<dbReference type="RefSeq" id="XP_013328894.1">
    <property type="nucleotide sequence ID" value="XM_013473440.1"/>
</dbReference>
<dbReference type="AlphaFoldDB" id="A0A0F4YVG8"/>